<dbReference type="EMBL" id="JACHGI010000001">
    <property type="protein sequence ID" value="MBB6464369.1"/>
    <property type="molecule type" value="Genomic_DNA"/>
</dbReference>
<evidence type="ECO:0000313" key="1">
    <source>
        <dbReference type="EMBL" id="MBB6464369.1"/>
    </source>
</evidence>
<gene>
    <name evidence="1" type="ORF">HNQ96_000216</name>
</gene>
<evidence type="ECO:0000313" key="2">
    <source>
        <dbReference type="Proteomes" id="UP000532373"/>
    </source>
</evidence>
<accession>A0A8E1WAF7</accession>
<evidence type="ECO:0008006" key="3">
    <source>
        <dbReference type="Google" id="ProtNLM"/>
    </source>
</evidence>
<dbReference type="InterPro" id="IPR009273">
    <property type="entry name" value="DUF930"/>
</dbReference>
<dbReference type="Proteomes" id="UP000532373">
    <property type="component" value="Unassembled WGS sequence"/>
</dbReference>
<name>A0A8E1WAF7_9HYPH</name>
<dbReference type="AlphaFoldDB" id="A0A8E1WAF7"/>
<dbReference type="Pfam" id="PF06059">
    <property type="entry name" value="DUF930"/>
    <property type="match status" value="1"/>
</dbReference>
<proteinExistence type="predicted"/>
<reference evidence="1 2" key="1">
    <citation type="submission" date="2020-08" db="EMBL/GenBank/DDBJ databases">
        <title>Genomic Encyclopedia of Type Strains, Phase IV (KMG-IV): sequencing the most valuable type-strain genomes for metagenomic binning, comparative biology and taxonomic classification.</title>
        <authorList>
            <person name="Goeker M."/>
        </authorList>
    </citation>
    <scope>NUCLEOTIDE SEQUENCE [LARGE SCALE GENOMIC DNA]</scope>
    <source>
        <strain evidence="1 2">DSM 17454</strain>
    </source>
</reference>
<protein>
    <recommendedName>
        <fullName evidence="3">DUF930 domain-containing protein</fullName>
    </recommendedName>
</protein>
<sequence length="218" mass="23635">MTPAAKLNPSWPASLALHALLLAAIVLSPRPQPFKLPAEEVVPIELVEPRPEPADIPLPRQPDAPAAALAPAHSTAVMPRPEAPAAQRPAMVEAHSFYAAKLLADPRSRRARAALATFAPSERTIQLCNIEAMEQIRRWKAELRPDLVVPYATSNLRIDSNSIQADGAAFRSAQRWYGVKFTCAVTDGAVTAFTFSVGETIPETKWAEYNLVAGDPED</sequence>
<organism evidence="1 2">
    <name type="scientific">Aminobacter carboxidus</name>
    <dbReference type="NCBI Taxonomy" id="376165"/>
    <lineage>
        <taxon>Bacteria</taxon>
        <taxon>Pseudomonadati</taxon>
        <taxon>Pseudomonadota</taxon>
        <taxon>Alphaproteobacteria</taxon>
        <taxon>Hyphomicrobiales</taxon>
        <taxon>Phyllobacteriaceae</taxon>
        <taxon>Aminobacter</taxon>
    </lineage>
</organism>
<comment type="caution">
    <text evidence="1">The sequence shown here is derived from an EMBL/GenBank/DDBJ whole genome shotgun (WGS) entry which is preliminary data.</text>
</comment>
<dbReference type="RefSeq" id="WP_184766971.1">
    <property type="nucleotide sequence ID" value="NZ_JACHGI010000001.1"/>
</dbReference>